<comment type="caution">
    <text evidence="1">The sequence shown here is derived from an EMBL/GenBank/DDBJ whole genome shotgun (WGS) entry which is preliminary data.</text>
</comment>
<evidence type="ECO:0000313" key="1">
    <source>
        <dbReference type="EMBL" id="GMN47970.1"/>
    </source>
</evidence>
<dbReference type="AlphaFoldDB" id="A0AA88AA20"/>
<accession>A0AA88AA20</accession>
<gene>
    <name evidence="1" type="ORF">TIFTF001_017142</name>
</gene>
<protein>
    <submittedName>
        <fullName evidence="1">Uncharacterized protein</fullName>
    </submittedName>
</protein>
<organism evidence="1 2">
    <name type="scientific">Ficus carica</name>
    <name type="common">Common fig</name>
    <dbReference type="NCBI Taxonomy" id="3494"/>
    <lineage>
        <taxon>Eukaryota</taxon>
        <taxon>Viridiplantae</taxon>
        <taxon>Streptophyta</taxon>
        <taxon>Embryophyta</taxon>
        <taxon>Tracheophyta</taxon>
        <taxon>Spermatophyta</taxon>
        <taxon>Magnoliopsida</taxon>
        <taxon>eudicotyledons</taxon>
        <taxon>Gunneridae</taxon>
        <taxon>Pentapetalae</taxon>
        <taxon>rosids</taxon>
        <taxon>fabids</taxon>
        <taxon>Rosales</taxon>
        <taxon>Moraceae</taxon>
        <taxon>Ficeae</taxon>
        <taxon>Ficus</taxon>
    </lineage>
</organism>
<name>A0AA88AA20_FICCA</name>
<dbReference type="EMBL" id="BTGU01000027">
    <property type="protein sequence ID" value="GMN47970.1"/>
    <property type="molecule type" value="Genomic_DNA"/>
</dbReference>
<evidence type="ECO:0000313" key="2">
    <source>
        <dbReference type="Proteomes" id="UP001187192"/>
    </source>
</evidence>
<sequence length="85" mass="9973">MINTLIPEKVHLQGNFNNPKDLLQNSKYENFGLDELANIPVINSNIKAKMKKALDKLLMRKNFEPNQRVYLYDSRPHLHPDKLRS</sequence>
<reference evidence="1" key="1">
    <citation type="submission" date="2023-07" db="EMBL/GenBank/DDBJ databases">
        <title>draft genome sequence of fig (Ficus carica).</title>
        <authorList>
            <person name="Takahashi T."/>
            <person name="Nishimura K."/>
        </authorList>
    </citation>
    <scope>NUCLEOTIDE SEQUENCE</scope>
</reference>
<dbReference type="Proteomes" id="UP001187192">
    <property type="component" value="Unassembled WGS sequence"/>
</dbReference>
<keyword evidence="2" id="KW-1185">Reference proteome</keyword>
<proteinExistence type="predicted"/>